<organism evidence="8 9">
    <name type="scientific">Gottfriedia luciferensis</name>
    <dbReference type="NCBI Taxonomy" id="178774"/>
    <lineage>
        <taxon>Bacteria</taxon>
        <taxon>Bacillati</taxon>
        <taxon>Bacillota</taxon>
        <taxon>Bacilli</taxon>
        <taxon>Bacillales</taxon>
        <taxon>Bacillaceae</taxon>
        <taxon>Gottfriedia</taxon>
    </lineage>
</organism>
<dbReference type="EMBL" id="MDKC01000008">
    <property type="protein sequence ID" value="ODG92490.1"/>
    <property type="molecule type" value="Genomic_DNA"/>
</dbReference>
<dbReference type="SUPFAM" id="SSF50044">
    <property type="entry name" value="SH3-domain"/>
    <property type="match status" value="2"/>
</dbReference>
<evidence type="ECO:0000256" key="1">
    <source>
        <dbReference type="ARBA" id="ARBA00007074"/>
    </source>
</evidence>
<dbReference type="Pfam" id="PF00877">
    <property type="entry name" value="NLPC_P60"/>
    <property type="match status" value="1"/>
</dbReference>
<dbReference type="InterPro" id="IPR036028">
    <property type="entry name" value="SH3-like_dom_sf"/>
</dbReference>
<evidence type="ECO:0000313" key="9">
    <source>
        <dbReference type="Proteomes" id="UP000094580"/>
    </source>
</evidence>
<comment type="similarity">
    <text evidence="1">Belongs to the peptidase C40 family.</text>
</comment>
<evidence type="ECO:0000256" key="2">
    <source>
        <dbReference type="ARBA" id="ARBA00022670"/>
    </source>
</evidence>
<feature type="domain" description="NlpC/P60" evidence="7">
    <location>
        <begin position="307"/>
        <end position="431"/>
    </location>
</feature>
<evidence type="ECO:0000259" key="6">
    <source>
        <dbReference type="PROSITE" id="PS51781"/>
    </source>
</evidence>
<keyword evidence="4" id="KW-0788">Thiol protease</keyword>
<feature type="region of interest" description="Disordered" evidence="5">
    <location>
        <begin position="279"/>
        <end position="301"/>
    </location>
</feature>
<evidence type="ECO:0000313" key="8">
    <source>
        <dbReference type="EMBL" id="ODG92490.1"/>
    </source>
</evidence>
<dbReference type="InterPro" id="IPR052354">
    <property type="entry name" value="Cell_Wall_Dynamics_Protein"/>
</dbReference>
<evidence type="ECO:0000259" key="7">
    <source>
        <dbReference type="PROSITE" id="PS51935"/>
    </source>
</evidence>
<accession>A0ABX2ZS04</accession>
<feature type="compositionally biased region" description="Low complexity" evidence="5">
    <location>
        <begin position="291"/>
        <end position="301"/>
    </location>
</feature>
<keyword evidence="3" id="KW-0378">Hydrolase</keyword>
<feature type="domain" description="SH3b" evidence="6">
    <location>
        <begin position="68"/>
        <end position="130"/>
    </location>
</feature>
<dbReference type="PANTHER" id="PTHR34408:SF1">
    <property type="entry name" value="GLYCOSYL HYDROLASE FAMILY 19 DOMAIN-CONTAINING PROTEIN HI_1415"/>
    <property type="match status" value="1"/>
</dbReference>
<dbReference type="InterPro" id="IPR038765">
    <property type="entry name" value="Papain-like_cys_pep_sf"/>
</dbReference>
<dbReference type="InterPro" id="IPR000064">
    <property type="entry name" value="NLP_P60_dom"/>
</dbReference>
<evidence type="ECO:0000256" key="3">
    <source>
        <dbReference type="ARBA" id="ARBA00022801"/>
    </source>
</evidence>
<dbReference type="Gene3D" id="3.90.1720.10">
    <property type="entry name" value="endopeptidase domain like (from Nostoc punctiforme)"/>
    <property type="match status" value="1"/>
</dbReference>
<proteinExistence type="inferred from homology"/>
<dbReference type="PANTHER" id="PTHR34408">
    <property type="entry name" value="FAMILY PROTEIN, PUTATIVE-RELATED"/>
    <property type="match status" value="1"/>
</dbReference>
<gene>
    <name evidence="8" type="ORF">BED47_20000</name>
</gene>
<dbReference type="Pfam" id="PF08239">
    <property type="entry name" value="SH3_3"/>
    <property type="match status" value="3"/>
</dbReference>
<name>A0ABX2ZS04_9BACI</name>
<dbReference type="SUPFAM" id="SSF54001">
    <property type="entry name" value="Cysteine proteinases"/>
    <property type="match status" value="1"/>
</dbReference>
<evidence type="ECO:0000256" key="4">
    <source>
        <dbReference type="ARBA" id="ARBA00022807"/>
    </source>
</evidence>
<dbReference type="Proteomes" id="UP000094580">
    <property type="component" value="Unassembled WGS sequence"/>
</dbReference>
<feature type="domain" description="SH3b" evidence="6">
    <location>
        <begin position="143"/>
        <end position="205"/>
    </location>
</feature>
<keyword evidence="2" id="KW-0645">Protease</keyword>
<reference evidence="8 9" key="1">
    <citation type="submission" date="2016-07" db="EMBL/GenBank/DDBJ databases">
        <authorList>
            <person name="Townsley L."/>
            <person name="Shank E.A."/>
        </authorList>
    </citation>
    <scope>NUCLEOTIDE SEQUENCE [LARGE SCALE GENOMIC DNA]</scope>
    <source>
        <strain evidence="8 9">CH01</strain>
    </source>
</reference>
<sequence>MKSKSASTLIKLNLKGERNKKRALNSMALVGLASTLTIQIPYNTTAAAASIDSKKTLQSSKLYSNNNISTYKSIGNGVRVRSGAGTSYQILGSVNKNQKLDVISLSNGWYKIKFNGSTGYISASYVGKVIESNNTNINQVVSSGNYISTGNGVRIRSGAGTSYQILGSVNKNQRLDVISLSNGWYKVKFNGTTGYISASYVGKVTEPNNSNNNQVVSSGNYISTGNGVHIRSGAGTSYQILGSVNKNQRLDIISLANGWYKVKYNGTTGYISASYVGKETGSNQTDPNKTDSNNVNSNQVDSNNIQSFDVQTLITISKKYSGVPYVWGGETPTGFDCSGFISYVFKESGMSLPRTNVAGYWYNNSNLKSVDDVKPGDLIFFQNTYTYGPSHMGIVINSNEFIHASSSSGVTISKINNSYWNQHFLGFKRFK</sequence>
<protein>
    <submittedName>
        <fullName evidence="8">Uncharacterized protein</fullName>
    </submittedName>
</protein>
<keyword evidence="9" id="KW-1185">Reference proteome</keyword>
<dbReference type="PROSITE" id="PS51935">
    <property type="entry name" value="NLPC_P60"/>
    <property type="match status" value="1"/>
</dbReference>
<dbReference type="Gene3D" id="2.30.30.40">
    <property type="entry name" value="SH3 Domains"/>
    <property type="match status" value="3"/>
</dbReference>
<feature type="domain" description="SH3b" evidence="6">
    <location>
        <begin position="218"/>
        <end position="280"/>
    </location>
</feature>
<dbReference type="RefSeq" id="WP_069033349.1">
    <property type="nucleotide sequence ID" value="NZ_MDKC01000008.1"/>
</dbReference>
<dbReference type="PROSITE" id="PS51781">
    <property type="entry name" value="SH3B"/>
    <property type="match status" value="3"/>
</dbReference>
<comment type="caution">
    <text evidence="8">The sequence shown here is derived from an EMBL/GenBank/DDBJ whole genome shotgun (WGS) entry which is preliminary data.</text>
</comment>
<dbReference type="SMART" id="SM00287">
    <property type="entry name" value="SH3b"/>
    <property type="match status" value="3"/>
</dbReference>
<dbReference type="InterPro" id="IPR003646">
    <property type="entry name" value="SH3-like_bac-type"/>
</dbReference>
<evidence type="ECO:0000256" key="5">
    <source>
        <dbReference type="SAM" id="MobiDB-lite"/>
    </source>
</evidence>